<evidence type="ECO:0000313" key="7">
    <source>
        <dbReference type="EMBL" id="UUC44686.1"/>
    </source>
</evidence>
<evidence type="ECO:0000313" key="8">
    <source>
        <dbReference type="Proteomes" id="UP001059844"/>
    </source>
</evidence>
<dbReference type="Gene3D" id="2.160.10.10">
    <property type="entry name" value="Hexapeptide repeat proteins"/>
    <property type="match status" value="1"/>
</dbReference>
<dbReference type="PANTHER" id="PTHR43017:SF1">
    <property type="entry name" value="ACETYLTRANSFERASE YJL218W-RELATED"/>
    <property type="match status" value="1"/>
</dbReference>
<dbReference type="SMART" id="SM01266">
    <property type="entry name" value="Mac"/>
    <property type="match status" value="1"/>
</dbReference>
<dbReference type="CDD" id="cd03357">
    <property type="entry name" value="LbH_MAT_GAT"/>
    <property type="match status" value="1"/>
</dbReference>
<evidence type="ECO:0000256" key="5">
    <source>
        <dbReference type="RuleBase" id="RU367021"/>
    </source>
</evidence>
<dbReference type="EC" id="2.3.1.-" evidence="5"/>
<dbReference type="PANTHER" id="PTHR43017">
    <property type="entry name" value="GALACTOSIDE O-ACETYLTRANSFERASE"/>
    <property type="match status" value="1"/>
</dbReference>
<gene>
    <name evidence="7" type="ORF">NOX80_13730</name>
</gene>
<dbReference type="InterPro" id="IPR001451">
    <property type="entry name" value="Hexapep"/>
</dbReference>
<evidence type="ECO:0000256" key="4">
    <source>
        <dbReference type="ARBA" id="ARBA00023315"/>
    </source>
</evidence>
<dbReference type="InterPro" id="IPR039369">
    <property type="entry name" value="LacA-like"/>
</dbReference>
<evidence type="ECO:0000256" key="3">
    <source>
        <dbReference type="ARBA" id="ARBA00022737"/>
    </source>
</evidence>
<organism evidence="7 8">
    <name type="scientific">Flavobacterium cerinum</name>
    <dbReference type="NCBI Taxonomy" id="2502784"/>
    <lineage>
        <taxon>Bacteria</taxon>
        <taxon>Pseudomonadati</taxon>
        <taxon>Bacteroidota</taxon>
        <taxon>Flavobacteriia</taxon>
        <taxon>Flavobacteriales</taxon>
        <taxon>Flavobacteriaceae</taxon>
        <taxon>Flavobacterium</taxon>
    </lineage>
</organism>
<dbReference type="EMBL" id="CP101751">
    <property type="protein sequence ID" value="UUC44686.1"/>
    <property type="molecule type" value="Genomic_DNA"/>
</dbReference>
<evidence type="ECO:0000256" key="1">
    <source>
        <dbReference type="ARBA" id="ARBA00007274"/>
    </source>
</evidence>
<sequence>MTEKEKMLSGAYYTYINAELSAERDIAEDLVTDYNRLHPKEEEARAAIIRELFGSAGENFSIKQPFYCDYGYNIHVGDNFFSNFNFTVLDEAEVRIGNNVLIAPNVSIYTVNHAVNVAERNAGIEYAKPVHIADNVWIGGNTVILQGVTIGENSIIGAGSVVTKSIPANVIAAGNPCRVIKAIPENEL</sequence>
<dbReference type="SUPFAM" id="SSF51161">
    <property type="entry name" value="Trimeric LpxA-like enzymes"/>
    <property type="match status" value="1"/>
</dbReference>
<dbReference type="InterPro" id="IPR018357">
    <property type="entry name" value="Hexapep_transf_CS"/>
</dbReference>
<comment type="similarity">
    <text evidence="1 5">Belongs to the transferase hexapeptide repeat family.</text>
</comment>
<reference evidence="7" key="1">
    <citation type="submission" date="2022-07" db="EMBL/GenBank/DDBJ databases">
        <title>Isolation, identification, and degradation of a PFOSA degrading strain from sewage treatment plant.</title>
        <authorList>
            <person name="Zhang L."/>
            <person name="Huo Y."/>
        </authorList>
    </citation>
    <scope>NUCLEOTIDE SEQUENCE</scope>
    <source>
        <strain evidence="7">C1</strain>
    </source>
</reference>
<evidence type="ECO:0000259" key="6">
    <source>
        <dbReference type="SMART" id="SM01266"/>
    </source>
</evidence>
<dbReference type="RefSeq" id="WP_256550365.1">
    <property type="nucleotide sequence ID" value="NZ_CP101751.1"/>
</dbReference>
<dbReference type="Pfam" id="PF00132">
    <property type="entry name" value="Hexapep"/>
    <property type="match status" value="1"/>
</dbReference>
<keyword evidence="2 5" id="KW-0808">Transferase</keyword>
<name>A0ABY5IPC5_9FLAO</name>
<evidence type="ECO:0000256" key="2">
    <source>
        <dbReference type="ARBA" id="ARBA00022679"/>
    </source>
</evidence>
<accession>A0ABY5IPC5</accession>
<dbReference type="InterPro" id="IPR011004">
    <property type="entry name" value="Trimer_LpxA-like_sf"/>
</dbReference>
<protein>
    <recommendedName>
        <fullName evidence="5">Acetyltransferase</fullName>
        <ecNumber evidence="5">2.3.1.-</ecNumber>
    </recommendedName>
</protein>
<dbReference type="PROSITE" id="PS00101">
    <property type="entry name" value="HEXAPEP_TRANSFERASES"/>
    <property type="match status" value="1"/>
</dbReference>
<keyword evidence="8" id="KW-1185">Reference proteome</keyword>
<feature type="domain" description="Maltose/galactoside acetyltransferase" evidence="6">
    <location>
        <begin position="4"/>
        <end position="58"/>
    </location>
</feature>
<proteinExistence type="inferred from homology"/>
<dbReference type="InterPro" id="IPR024688">
    <property type="entry name" value="Mac_dom"/>
</dbReference>
<dbReference type="Pfam" id="PF12464">
    <property type="entry name" value="Mac"/>
    <property type="match status" value="1"/>
</dbReference>
<keyword evidence="3" id="KW-0677">Repeat</keyword>
<keyword evidence="4 5" id="KW-0012">Acyltransferase</keyword>
<dbReference type="Proteomes" id="UP001059844">
    <property type="component" value="Chromosome"/>
</dbReference>